<dbReference type="Pfam" id="PF00271">
    <property type="entry name" value="Helicase_C"/>
    <property type="match status" value="1"/>
</dbReference>
<comment type="similarity">
    <text evidence="7">Belongs to the DEAD box helicase family. DDX56/DBP9 subfamily.</text>
</comment>
<dbReference type="CDD" id="cd17961">
    <property type="entry name" value="DEADc_DDX56"/>
    <property type="match status" value="1"/>
</dbReference>
<feature type="compositionally biased region" description="Acidic residues" evidence="9">
    <location>
        <begin position="337"/>
        <end position="359"/>
    </location>
</feature>
<protein>
    <recommendedName>
        <fullName evidence="1">RNA helicase</fullName>
        <ecNumber evidence="1">3.6.4.13</ecNumber>
    </recommendedName>
</protein>
<evidence type="ECO:0000256" key="7">
    <source>
        <dbReference type="ARBA" id="ARBA00038041"/>
    </source>
</evidence>
<proteinExistence type="inferred from homology"/>
<dbReference type="PROSITE" id="PS51194">
    <property type="entry name" value="HELICASE_CTER"/>
    <property type="match status" value="1"/>
</dbReference>
<evidence type="ECO:0000313" key="13">
    <source>
        <dbReference type="Proteomes" id="UP000664859"/>
    </source>
</evidence>
<dbReference type="Gene3D" id="3.40.50.300">
    <property type="entry name" value="P-loop containing nucleotide triphosphate hydrolases"/>
    <property type="match status" value="2"/>
</dbReference>
<dbReference type="SMART" id="SM00487">
    <property type="entry name" value="DEXDc"/>
    <property type="match status" value="1"/>
</dbReference>
<dbReference type="PANTHER" id="PTHR47959">
    <property type="entry name" value="ATP-DEPENDENT RNA HELICASE RHLE-RELATED"/>
    <property type="match status" value="1"/>
</dbReference>
<dbReference type="AlphaFoldDB" id="A0A835ZDE1"/>
<evidence type="ECO:0000256" key="4">
    <source>
        <dbReference type="ARBA" id="ARBA00022806"/>
    </source>
</evidence>
<feature type="region of interest" description="Disordered" evidence="9">
    <location>
        <begin position="328"/>
        <end position="381"/>
    </location>
</feature>
<evidence type="ECO:0000259" key="10">
    <source>
        <dbReference type="PROSITE" id="PS51192"/>
    </source>
</evidence>
<dbReference type="InterPro" id="IPR014001">
    <property type="entry name" value="Helicase_ATP-bd"/>
</dbReference>
<evidence type="ECO:0000259" key="11">
    <source>
        <dbReference type="PROSITE" id="PS51194"/>
    </source>
</evidence>
<dbReference type="SMART" id="SM00490">
    <property type="entry name" value="HELICc"/>
    <property type="match status" value="1"/>
</dbReference>
<keyword evidence="4 12" id="KW-0347">Helicase</keyword>
<keyword evidence="13" id="KW-1185">Reference proteome</keyword>
<dbReference type="EC" id="3.6.4.13" evidence="1"/>
<evidence type="ECO:0000256" key="9">
    <source>
        <dbReference type="SAM" id="MobiDB-lite"/>
    </source>
</evidence>
<dbReference type="GO" id="GO:0005829">
    <property type="term" value="C:cytosol"/>
    <property type="evidence" value="ECO:0007669"/>
    <property type="project" value="TreeGrafter"/>
</dbReference>
<feature type="domain" description="Helicase C-terminal" evidence="11">
    <location>
        <begin position="238"/>
        <end position="462"/>
    </location>
</feature>
<dbReference type="InterPro" id="IPR027417">
    <property type="entry name" value="P-loop_NTPase"/>
</dbReference>
<evidence type="ECO:0000256" key="2">
    <source>
        <dbReference type="ARBA" id="ARBA00022741"/>
    </source>
</evidence>
<dbReference type="GO" id="GO:0016787">
    <property type="term" value="F:hydrolase activity"/>
    <property type="evidence" value="ECO:0007669"/>
    <property type="project" value="UniProtKB-KW"/>
</dbReference>
<evidence type="ECO:0000256" key="8">
    <source>
        <dbReference type="ARBA" id="ARBA00047984"/>
    </source>
</evidence>
<dbReference type="Pfam" id="PF00270">
    <property type="entry name" value="DEAD"/>
    <property type="match status" value="1"/>
</dbReference>
<dbReference type="CDD" id="cd18787">
    <property type="entry name" value="SF2_C_DEAD"/>
    <property type="match status" value="1"/>
</dbReference>
<dbReference type="GO" id="GO:0005524">
    <property type="term" value="F:ATP binding"/>
    <property type="evidence" value="ECO:0007669"/>
    <property type="project" value="UniProtKB-KW"/>
</dbReference>
<keyword evidence="5" id="KW-0067">ATP-binding</keyword>
<dbReference type="GO" id="GO:0003724">
    <property type="term" value="F:RNA helicase activity"/>
    <property type="evidence" value="ECO:0007669"/>
    <property type="project" value="UniProtKB-EC"/>
</dbReference>
<evidence type="ECO:0000256" key="6">
    <source>
        <dbReference type="ARBA" id="ARBA00022884"/>
    </source>
</evidence>
<reference evidence="12" key="1">
    <citation type="submission" date="2021-02" db="EMBL/GenBank/DDBJ databases">
        <title>First Annotated Genome of the Yellow-green Alga Tribonema minus.</title>
        <authorList>
            <person name="Mahan K.M."/>
        </authorList>
    </citation>
    <scope>NUCLEOTIDE SEQUENCE</scope>
    <source>
        <strain evidence="12">UTEX B ZZ1240</strain>
    </source>
</reference>
<dbReference type="OrthoDB" id="1191041at2759"/>
<evidence type="ECO:0000256" key="5">
    <source>
        <dbReference type="ARBA" id="ARBA00022840"/>
    </source>
</evidence>
<dbReference type="PROSITE" id="PS51192">
    <property type="entry name" value="HELICASE_ATP_BIND_1"/>
    <property type="match status" value="1"/>
</dbReference>
<keyword evidence="2" id="KW-0547">Nucleotide-binding</keyword>
<dbReference type="PANTHER" id="PTHR47959:SF21">
    <property type="entry name" value="DEAD-BOX HELICASE 56"/>
    <property type="match status" value="1"/>
</dbReference>
<dbReference type="EMBL" id="JAFCMP010000007">
    <property type="protein sequence ID" value="KAG5192377.1"/>
    <property type="molecule type" value="Genomic_DNA"/>
</dbReference>
<evidence type="ECO:0000256" key="3">
    <source>
        <dbReference type="ARBA" id="ARBA00022801"/>
    </source>
</evidence>
<dbReference type="GO" id="GO:0003723">
    <property type="term" value="F:RNA binding"/>
    <property type="evidence" value="ECO:0007669"/>
    <property type="project" value="UniProtKB-KW"/>
</dbReference>
<feature type="domain" description="Helicase ATP-binding" evidence="10">
    <location>
        <begin position="44"/>
        <end position="223"/>
    </location>
</feature>
<gene>
    <name evidence="12" type="ORF">JKP88DRAFT_204383</name>
</gene>
<name>A0A835ZDE1_9STRA</name>
<comment type="caution">
    <text evidence="12">The sequence shown here is derived from an EMBL/GenBank/DDBJ whole genome shotgun (WGS) entry which is preliminary data.</text>
</comment>
<evidence type="ECO:0000313" key="12">
    <source>
        <dbReference type="EMBL" id="KAG5192377.1"/>
    </source>
</evidence>
<dbReference type="InterPro" id="IPR001650">
    <property type="entry name" value="Helicase_C-like"/>
</dbReference>
<feature type="compositionally biased region" description="Gly residues" evidence="9">
    <location>
        <begin position="589"/>
        <end position="598"/>
    </location>
</feature>
<organism evidence="12 13">
    <name type="scientific">Tribonema minus</name>
    <dbReference type="NCBI Taxonomy" id="303371"/>
    <lineage>
        <taxon>Eukaryota</taxon>
        <taxon>Sar</taxon>
        <taxon>Stramenopiles</taxon>
        <taxon>Ochrophyta</taxon>
        <taxon>PX clade</taxon>
        <taxon>Xanthophyceae</taxon>
        <taxon>Tribonematales</taxon>
        <taxon>Tribonemataceae</taxon>
        <taxon>Tribonema</taxon>
    </lineage>
</organism>
<feature type="compositionally biased region" description="Basic residues" evidence="9">
    <location>
        <begin position="362"/>
        <end position="372"/>
    </location>
</feature>
<feature type="region of interest" description="Disordered" evidence="9">
    <location>
        <begin position="565"/>
        <end position="687"/>
    </location>
</feature>
<dbReference type="InterPro" id="IPR011545">
    <property type="entry name" value="DEAD/DEAH_box_helicase_dom"/>
</dbReference>
<evidence type="ECO:0000256" key="1">
    <source>
        <dbReference type="ARBA" id="ARBA00012552"/>
    </source>
</evidence>
<dbReference type="Proteomes" id="UP000664859">
    <property type="component" value="Unassembled WGS sequence"/>
</dbReference>
<sequence>MSGAAYLDQAKTFAQHDFGLDRRLIKACAKAGFIYPTLVQSKCIPLALKGKDLLVRARTGSGKTAAFGLPLLQKLLARREAEPDLAAAVRAVVLVPTRELCEQVRGQLWELMAYCRDIVGLLALVDDNMSAQQAQLRDKPDIVVATPARLVAHLKAGNITLKDAVETLVVDEADLVLSYGYRDDIRHVTAHLPKVCQGFLMSATLSEELEELKRVILHSPAILKLEEGDASGGGEGGALLQFFLALREPADKNLVVFAFLKLGLLEGKGLFFVNATDACYRLKLFLEQFHIRSAVLNAELPLASRLHILEEFNRGIFDYLIATDESMDVGSGGAGDSDSESDSDEEEEDEADAQEEEEEQQRKRKRGRKRPRAGGPKGDAEYGVARGIDFRGVKFVMNVDFPPSARSYTHRVGRTARGGASGTALSLLCERAPAEVAALAEVQASQPALPLTEADTLLGAIGTATADDGVSAQLSRAQPAPLAFDLREIEQFRYRVTDVAKKVTRVMVREARAAELRRELINSHALDAHFKSHPDDLRVLRHDKTALNPALRLDHLKHIPSYLMPAGLATGEDPTERQAKRKKRRGKWEGGGGGGAGGSDPSRRKDNDPLQNFGGRGGGGSSSAPRVMQSSEFTGKGMAGRRRWQEKHKKGKFASTRKGGRGGGGGREEKGGRGRGKRGPSTFDVGF</sequence>
<accession>A0A835ZDE1</accession>
<keyword evidence="6" id="KW-0694">RNA-binding</keyword>
<dbReference type="SUPFAM" id="SSF52540">
    <property type="entry name" value="P-loop containing nucleoside triphosphate hydrolases"/>
    <property type="match status" value="2"/>
</dbReference>
<dbReference type="InterPro" id="IPR050079">
    <property type="entry name" value="DEAD_box_RNA_helicase"/>
</dbReference>
<comment type="catalytic activity">
    <reaction evidence="8">
        <text>ATP + H2O = ADP + phosphate + H(+)</text>
        <dbReference type="Rhea" id="RHEA:13065"/>
        <dbReference type="ChEBI" id="CHEBI:15377"/>
        <dbReference type="ChEBI" id="CHEBI:15378"/>
        <dbReference type="ChEBI" id="CHEBI:30616"/>
        <dbReference type="ChEBI" id="CHEBI:43474"/>
        <dbReference type="ChEBI" id="CHEBI:456216"/>
        <dbReference type="EC" id="3.6.4.13"/>
    </reaction>
</comment>
<keyword evidence="3" id="KW-0378">Hydrolase</keyword>
<feature type="compositionally biased region" description="Basic residues" evidence="9">
    <location>
        <begin position="639"/>
        <end position="652"/>
    </location>
</feature>